<dbReference type="Pfam" id="PF19571">
    <property type="entry name" value="ACT_8"/>
    <property type="match status" value="1"/>
</dbReference>
<evidence type="ECO:0000313" key="3">
    <source>
        <dbReference type="Proteomes" id="UP000823868"/>
    </source>
</evidence>
<sequence>MAIQQISVFLENRAGQLAEITAVLAAEYIDMRAIHIAETSDYGVLRIIVDQPQRAATVLLEHGFVLSMTPVLAVVVPDEPGALAKVLAVLAKEQMDVEYMYSVFGQVNSRACMIFRVGDIEKLSAILTAAGMAPASGAELGIQS</sequence>
<dbReference type="SUPFAM" id="SSF55021">
    <property type="entry name" value="ACT-like"/>
    <property type="match status" value="2"/>
</dbReference>
<dbReference type="CDD" id="cd04882">
    <property type="entry name" value="ACT_Bt0572_2"/>
    <property type="match status" value="1"/>
</dbReference>
<evidence type="ECO:0000313" key="2">
    <source>
        <dbReference type="EMBL" id="HIY21446.1"/>
    </source>
</evidence>
<accession>A0A9D1YBT1</accession>
<reference evidence="2" key="1">
    <citation type="journal article" date="2021" name="PeerJ">
        <title>Extensive microbial diversity within the chicken gut microbiome revealed by metagenomics and culture.</title>
        <authorList>
            <person name="Gilroy R."/>
            <person name="Ravi A."/>
            <person name="Getino M."/>
            <person name="Pursley I."/>
            <person name="Horton D.L."/>
            <person name="Alikhan N.F."/>
            <person name="Baker D."/>
            <person name="Gharbi K."/>
            <person name="Hall N."/>
            <person name="Watson M."/>
            <person name="Adriaenssens E.M."/>
            <person name="Foster-Nyarko E."/>
            <person name="Jarju S."/>
            <person name="Secka A."/>
            <person name="Antonio M."/>
            <person name="Oren A."/>
            <person name="Chaudhuri R.R."/>
            <person name="La Ragione R."/>
            <person name="Hildebrand F."/>
            <person name="Pallen M.J."/>
        </authorList>
    </citation>
    <scope>NUCLEOTIDE SEQUENCE</scope>
    <source>
        <strain evidence="2">ChiBcec16_6824</strain>
    </source>
</reference>
<dbReference type="Gene3D" id="3.30.2130.10">
    <property type="entry name" value="VC0802-like"/>
    <property type="match status" value="1"/>
</dbReference>
<dbReference type="AlphaFoldDB" id="A0A9D1YBT1"/>
<dbReference type="InterPro" id="IPR002912">
    <property type="entry name" value="ACT_dom"/>
</dbReference>
<proteinExistence type="predicted"/>
<dbReference type="InterPro" id="IPR045865">
    <property type="entry name" value="ACT-like_dom_sf"/>
</dbReference>
<dbReference type="PANTHER" id="PTHR40099:SF1">
    <property type="entry name" value="ACETOLACTATE SYNTHASE, SMALL SUBUNIT"/>
    <property type="match status" value="1"/>
</dbReference>
<comment type="caution">
    <text evidence="2">The sequence shown here is derived from an EMBL/GenBank/DDBJ whole genome shotgun (WGS) entry which is preliminary data.</text>
</comment>
<organism evidence="2 3">
    <name type="scientific">Candidatus Flavonifractor merdigallinarum</name>
    <dbReference type="NCBI Taxonomy" id="2838589"/>
    <lineage>
        <taxon>Bacteria</taxon>
        <taxon>Bacillati</taxon>
        <taxon>Bacillota</taxon>
        <taxon>Clostridia</taxon>
        <taxon>Eubacteriales</taxon>
        <taxon>Oscillospiraceae</taxon>
        <taxon>Flavonifractor</taxon>
    </lineage>
</organism>
<dbReference type="EMBL" id="DXDX01000114">
    <property type="protein sequence ID" value="HIY21446.1"/>
    <property type="molecule type" value="Genomic_DNA"/>
</dbReference>
<protein>
    <submittedName>
        <fullName evidence="2">Amino acid-binding protein</fullName>
    </submittedName>
</protein>
<dbReference type="PANTHER" id="PTHR40099">
    <property type="entry name" value="ACETOLACTATE SYNTHASE, SMALL SUBUNIT"/>
    <property type="match status" value="1"/>
</dbReference>
<name>A0A9D1YBT1_9FIRM</name>
<dbReference type="Proteomes" id="UP000823868">
    <property type="component" value="Unassembled WGS sequence"/>
</dbReference>
<gene>
    <name evidence="2" type="ORF">H9841_06060</name>
</gene>
<reference evidence="2" key="2">
    <citation type="submission" date="2021-04" db="EMBL/GenBank/DDBJ databases">
        <authorList>
            <person name="Gilroy R."/>
        </authorList>
    </citation>
    <scope>NUCLEOTIDE SEQUENCE</scope>
    <source>
        <strain evidence="2">ChiBcec16_6824</strain>
    </source>
</reference>
<evidence type="ECO:0000259" key="1">
    <source>
        <dbReference type="PROSITE" id="PS51671"/>
    </source>
</evidence>
<dbReference type="InterPro" id="IPR045739">
    <property type="entry name" value="ACT_dom_pair"/>
</dbReference>
<dbReference type="PROSITE" id="PS51671">
    <property type="entry name" value="ACT"/>
    <property type="match status" value="1"/>
</dbReference>
<feature type="domain" description="ACT" evidence="1">
    <location>
        <begin position="71"/>
        <end position="144"/>
    </location>
</feature>